<organism evidence="3 4">
    <name type="scientific">Tilletia walkeri</name>
    <dbReference type="NCBI Taxonomy" id="117179"/>
    <lineage>
        <taxon>Eukaryota</taxon>
        <taxon>Fungi</taxon>
        <taxon>Dikarya</taxon>
        <taxon>Basidiomycota</taxon>
        <taxon>Ustilaginomycotina</taxon>
        <taxon>Exobasidiomycetes</taxon>
        <taxon>Tilletiales</taxon>
        <taxon>Tilletiaceae</taxon>
        <taxon>Tilletia</taxon>
    </lineage>
</organism>
<keyword evidence="4" id="KW-1185">Reference proteome</keyword>
<gene>
    <name evidence="3" type="ORF">A4X09_0g7148</name>
</gene>
<dbReference type="PANTHER" id="PTHR12210">
    <property type="entry name" value="DULLARD PROTEIN PHOSPHATASE"/>
    <property type="match status" value="1"/>
</dbReference>
<dbReference type="Gene3D" id="3.40.50.1000">
    <property type="entry name" value="HAD superfamily/HAD-like"/>
    <property type="match status" value="1"/>
</dbReference>
<dbReference type="InterPro" id="IPR050365">
    <property type="entry name" value="TIM50"/>
</dbReference>
<dbReference type="GO" id="GO:0016791">
    <property type="term" value="F:phosphatase activity"/>
    <property type="evidence" value="ECO:0007669"/>
    <property type="project" value="InterPro"/>
</dbReference>
<evidence type="ECO:0000256" key="1">
    <source>
        <dbReference type="SAM" id="MobiDB-lite"/>
    </source>
</evidence>
<name>A0A8X7N3T1_9BASI</name>
<feature type="compositionally biased region" description="Low complexity" evidence="1">
    <location>
        <begin position="96"/>
        <end position="106"/>
    </location>
</feature>
<dbReference type="NCBIfam" id="TIGR02251">
    <property type="entry name" value="HIF-SF_euk"/>
    <property type="match status" value="1"/>
</dbReference>
<protein>
    <recommendedName>
        <fullName evidence="2">FCP1 homology domain-containing protein</fullName>
    </recommendedName>
</protein>
<evidence type="ECO:0000259" key="2">
    <source>
        <dbReference type="PROSITE" id="PS50969"/>
    </source>
</evidence>
<comment type="caution">
    <text evidence="3">The sequence shown here is derived from an EMBL/GenBank/DDBJ whole genome shotgun (WGS) entry which is preliminary data.</text>
</comment>
<evidence type="ECO:0000313" key="3">
    <source>
        <dbReference type="EMBL" id="KAE8263759.1"/>
    </source>
</evidence>
<dbReference type="InterPro" id="IPR004274">
    <property type="entry name" value="FCP1_dom"/>
</dbReference>
<dbReference type="CDD" id="cd07521">
    <property type="entry name" value="HAD_FCP1-like"/>
    <property type="match status" value="1"/>
</dbReference>
<feature type="region of interest" description="Disordered" evidence="1">
    <location>
        <begin position="136"/>
        <end position="190"/>
    </location>
</feature>
<reference evidence="3" key="1">
    <citation type="submission" date="2016-04" db="EMBL/GenBank/DDBJ databases">
        <authorList>
            <person name="Nguyen H.D."/>
            <person name="Samba Siva P."/>
            <person name="Cullis J."/>
            <person name="Levesque C.A."/>
            <person name="Hambleton S."/>
        </authorList>
    </citation>
    <scope>NUCLEOTIDE SEQUENCE</scope>
    <source>
        <strain evidence="3">DAOMC 236422</strain>
    </source>
</reference>
<dbReference type="PROSITE" id="PS50969">
    <property type="entry name" value="FCP1"/>
    <property type="match status" value="1"/>
</dbReference>
<reference evidence="3" key="2">
    <citation type="journal article" date="2019" name="IMA Fungus">
        <title>Genome sequencing and comparison of five Tilletia species to identify candidate genes for the detection of regulated species infecting wheat.</title>
        <authorList>
            <person name="Nguyen H.D.T."/>
            <person name="Sultana T."/>
            <person name="Kesanakurti P."/>
            <person name="Hambleton S."/>
        </authorList>
    </citation>
    <scope>NUCLEOTIDE SEQUENCE</scope>
    <source>
        <strain evidence="3">DAOMC 236422</strain>
    </source>
</reference>
<dbReference type="AlphaFoldDB" id="A0A8X7N3T1"/>
<dbReference type="Proteomes" id="UP000078113">
    <property type="component" value="Unassembled WGS sequence"/>
</dbReference>
<feature type="compositionally biased region" description="Pro residues" evidence="1">
    <location>
        <begin position="170"/>
        <end position="183"/>
    </location>
</feature>
<dbReference type="Pfam" id="PF03031">
    <property type="entry name" value="NIF"/>
    <property type="match status" value="1"/>
</dbReference>
<sequence>MNDEVEDEIDDGEDNIANNNKMNSLTLIDSVLTRSFSTSAVPQRRRATSSPAADTHSHDDSSIPQHEHQQQHQQQLEQQRRQRRQSRKQESEPTPRSRSSPPSQTIDIDDEEEEHDDHNTDPLNRQRQLLQSNNLPQAAYTPPLPDTAVKEPETEADPAPPPAVEASEQPPAPTPPPTRPIPRGPTSVIRHTPKILVLDLDETLIHSTSRPRPGYELAASKHVAGGVGAGGALFGGGFGFGRLIGLDGLGALLGLRGRAHSGRLRTHTVEVVLGGRSLVYHVYKRPWVDYFLRKVAAWYHVVVYTASVQEYANPVIDWLDQGRGLIHGRLFRDACIFSNGTYLKNLSIVDSDLARVCLVDNSPASYLINPANGIPIEGWTHDPNDEALLDLLPVLDSLRFANDVRHILGLRGF</sequence>
<proteinExistence type="predicted"/>
<dbReference type="SMART" id="SM00577">
    <property type="entry name" value="CPDc"/>
    <property type="match status" value="1"/>
</dbReference>
<dbReference type="EMBL" id="LWDG02000614">
    <property type="protein sequence ID" value="KAE8263759.1"/>
    <property type="molecule type" value="Genomic_DNA"/>
</dbReference>
<dbReference type="InterPro" id="IPR036412">
    <property type="entry name" value="HAD-like_sf"/>
</dbReference>
<feature type="compositionally biased region" description="Polar residues" evidence="1">
    <location>
        <begin position="21"/>
        <end position="41"/>
    </location>
</feature>
<evidence type="ECO:0000313" key="4">
    <source>
        <dbReference type="Proteomes" id="UP000078113"/>
    </source>
</evidence>
<feature type="compositionally biased region" description="Basic and acidic residues" evidence="1">
    <location>
        <begin position="55"/>
        <end position="70"/>
    </location>
</feature>
<feature type="compositionally biased region" description="Acidic residues" evidence="1">
    <location>
        <begin position="1"/>
        <end position="14"/>
    </location>
</feature>
<dbReference type="InterPro" id="IPR011948">
    <property type="entry name" value="Dullard_phosphatase"/>
</dbReference>
<accession>A0A8X7N3T1</accession>
<dbReference type="InterPro" id="IPR023214">
    <property type="entry name" value="HAD_sf"/>
</dbReference>
<dbReference type="SUPFAM" id="SSF56784">
    <property type="entry name" value="HAD-like"/>
    <property type="match status" value="1"/>
</dbReference>
<feature type="region of interest" description="Disordered" evidence="1">
    <location>
        <begin position="1"/>
        <end position="122"/>
    </location>
</feature>
<feature type="domain" description="FCP1 homology" evidence="2">
    <location>
        <begin position="189"/>
        <end position="398"/>
    </location>
</feature>